<dbReference type="GO" id="GO:0004563">
    <property type="term" value="F:beta-N-acetylhexosaminidase activity"/>
    <property type="evidence" value="ECO:0007669"/>
    <property type="project" value="UniProtKB-EC"/>
</dbReference>
<accession>A0A3E2BLD4</accession>
<evidence type="ECO:0000256" key="2">
    <source>
        <dbReference type="ARBA" id="ARBA00005336"/>
    </source>
</evidence>
<keyword evidence="4" id="KW-0378">Hydrolase</keyword>
<dbReference type="InterPro" id="IPR036881">
    <property type="entry name" value="Glyco_hydro_3_C_sf"/>
</dbReference>
<evidence type="ECO:0000259" key="6">
    <source>
        <dbReference type="Pfam" id="PF00933"/>
    </source>
</evidence>
<evidence type="ECO:0000256" key="1">
    <source>
        <dbReference type="ARBA" id="ARBA00001231"/>
    </source>
</evidence>
<feature type="domain" description="Glycoside hydrolase family 3 C-terminal" evidence="7">
    <location>
        <begin position="408"/>
        <end position="570"/>
    </location>
</feature>
<dbReference type="Gene3D" id="3.40.50.1700">
    <property type="entry name" value="Glycoside hydrolase family 3 C-terminal domain"/>
    <property type="match status" value="1"/>
</dbReference>
<organism evidence="8 9">
    <name type="scientific">Candidatus Saccharicenans subterraneus</name>
    <dbReference type="NCBI Taxonomy" id="2508984"/>
    <lineage>
        <taxon>Bacteria</taxon>
        <taxon>Candidatus Aminicenantota</taxon>
        <taxon>Candidatus Aminicenantia</taxon>
        <taxon>Candidatus Aminicenantales</taxon>
        <taxon>Candidatus Saccharicenantaceae</taxon>
        <taxon>Candidatus Saccharicenans</taxon>
    </lineage>
</organism>
<dbReference type="InterPro" id="IPR017853">
    <property type="entry name" value="GH"/>
</dbReference>
<gene>
    <name evidence="8" type="ORF">OP8BY_0217</name>
</gene>
<dbReference type="PRINTS" id="PR00133">
    <property type="entry name" value="GLHYDRLASE3"/>
</dbReference>
<evidence type="ECO:0000313" key="9">
    <source>
        <dbReference type="Proteomes" id="UP000257323"/>
    </source>
</evidence>
<dbReference type="EC" id="3.2.1.52" evidence="3"/>
<sequence length="588" mass="64830">MKMPKSWNWLIPTILVGFMLNCAPGVKVQDEANRFPGDRQWVEKTIRKMTLDEKIGQLVVARYTGEFFNYDSPYLKNLEELVGKYHLGGLILFGGEALETAYFTNHFQKLAKVPLLIASDLERGAGNQVTGATLFPPLMALGAADSEELAYEMGRITAIEGRALGIHMTYAPVVDVNINPDNPIINTRSVGEDPEQVARITRAFIRGCQGHGMMATAKHFPGHGDTDQDSHSLLPVIKADQERLKKVELYPFQAAIEAGVESIMTAHLYIPALEPEEGLPATLSPRIMTDLLRKQMGFKGLIVTDALEMRGITGYFGDEEAALRALKAGVDLLLLPLDPARVIERLKQAVKSGELPLSRVEESLRRVLLAKTRLGLHRQRYVSLERLPLLLGKQEFREIARKTFSSAITLVKNEGNLLPVRKDKKVVLVSLSSDPGDYYAGRRLATELAGRLPGLRVFYADGDTGREKLDEALPAASQADLVVAALFSSLRSGKGTVDLEPVQAEFIRKLKVAGARVVALSFGSPYFLRHFPEVDGYLCLYRNTPETQELAAMALAGEIRLSGRLPVSLPGLYPRGHGLVLEKIEEAK</sequence>
<proteinExistence type="inferred from homology"/>
<reference evidence="8 9" key="1">
    <citation type="submission" date="2018-08" db="EMBL/GenBank/DDBJ databases">
        <title>Genome analysis of the thermophilic bacterium of the candidate phylum Aminicenantes from deep subsurface aquifer revealed its physiology and ecological role.</title>
        <authorList>
            <person name="Kadnikov V.V."/>
            <person name="Mardanov A.V."/>
            <person name="Beletsky A.V."/>
            <person name="Karnachuk O.V."/>
            <person name="Ravin N.V."/>
        </authorList>
    </citation>
    <scope>NUCLEOTIDE SEQUENCE [LARGE SCALE GENOMIC DNA]</scope>
    <source>
        <strain evidence="8">BY38</strain>
    </source>
</reference>
<comment type="catalytic activity">
    <reaction evidence="1">
        <text>Hydrolysis of terminal non-reducing N-acetyl-D-hexosamine residues in N-acetyl-beta-D-hexosaminides.</text>
        <dbReference type="EC" id="3.2.1.52"/>
    </reaction>
</comment>
<dbReference type="InterPro" id="IPR050226">
    <property type="entry name" value="NagZ_Beta-hexosaminidase"/>
</dbReference>
<dbReference type="EMBL" id="QUAH01000008">
    <property type="protein sequence ID" value="RFT15569.1"/>
    <property type="molecule type" value="Genomic_DNA"/>
</dbReference>
<evidence type="ECO:0000256" key="4">
    <source>
        <dbReference type="ARBA" id="ARBA00022801"/>
    </source>
</evidence>
<dbReference type="InterPro" id="IPR036962">
    <property type="entry name" value="Glyco_hydro_3_N_sf"/>
</dbReference>
<dbReference type="GO" id="GO:0005975">
    <property type="term" value="P:carbohydrate metabolic process"/>
    <property type="evidence" value="ECO:0007669"/>
    <property type="project" value="InterPro"/>
</dbReference>
<dbReference type="GO" id="GO:0009254">
    <property type="term" value="P:peptidoglycan turnover"/>
    <property type="evidence" value="ECO:0007669"/>
    <property type="project" value="TreeGrafter"/>
</dbReference>
<evidence type="ECO:0000256" key="3">
    <source>
        <dbReference type="ARBA" id="ARBA00012663"/>
    </source>
</evidence>
<dbReference type="AlphaFoldDB" id="A0A3E2BLD4"/>
<evidence type="ECO:0000256" key="5">
    <source>
        <dbReference type="ARBA" id="ARBA00023295"/>
    </source>
</evidence>
<dbReference type="Gene3D" id="3.20.20.300">
    <property type="entry name" value="Glycoside hydrolase, family 3, N-terminal domain"/>
    <property type="match status" value="1"/>
</dbReference>
<evidence type="ECO:0000313" key="8">
    <source>
        <dbReference type="EMBL" id="RFT15569.1"/>
    </source>
</evidence>
<dbReference type="Proteomes" id="UP000257323">
    <property type="component" value="Unassembled WGS sequence"/>
</dbReference>
<dbReference type="PANTHER" id="PTHR30480:SF13">
    <property type="entry name" value="BETA-HEXOSAMINIDASE"/>
    <property type="match status" value="1"/>
</dbReference>
<protein>
    <recommendedName>
        <fullName evidence="3">beta-N-acetylhexosaminidase</fullName>
        <ecNumber evidence="3">3.2.1.52</ecNumber>
    </recommendedName>
</protein>
<evidence type="ECO:0000259" key="7">
    <source>
        <dbReference type="Pfam" id="PF01915"/>
    </source>
</evidence>
<comment type="similarity">
    <text evidence="2">Belongs to the glycosyl hydrolase 3 family.</text>
</comment>
<dbReference type="Pfam" id="PF01915">
    <property type="entry name" value="Glyco_hydro_3_C"/>
    <property type="match status" value="1"/>
</dbReference>
<feature type="domain" description="Glycoside hydrolase family 3 N-terminal" evidence="6">
    <location>
        <begin position="50"/>
        <end position="368"/>
    </location>
</feature>
<keyword evidence="5" id="KW-0326">Glycosidase</keyword>
<dbReference type="SUPFAM" id="SSF52279">
    <property type="entry name" value="Beta-D-glucan exohydrolase, C-terminal domain"/>
    <property type="match status" value="1"/>
</dbReference>
<name>A0A3E2BLD4_9BACT</name>
<dbReference type="InterPro" id="IPR002772">
    <property type="entry name" value="Glyco_hydro_3_C"/>
</dbReference>
<comment type="caution">
    <text evidence="8">The sequence shown here is derived from an EMBL/GenBank/DDBJ whole genome shotgun (WGS) entry which is preliminary data.</text>
</comment>
<dbReference type="InterPro" id="IPR001764">
    <property type="entry name" value="Glyco_hydro_3_N"/>
</dbReference>
<dbReference type="PANTHER" id="PTHR30480">
    <property type="entry name" value="BETA-HEXOSAMINIDASE-RELATED"/>
    <property type="match status" value="1"/>
</dbReference>
<dbReference type="SUPFAM" id="SSF51445">
    <property type="entry name" value="(Trans)glycosidases"/>
    <property type="match status" value="1"/>
</dbReference>
<dbReference type="Pfam" id="PF00933">
    <property type="entry name" value="Glyco_hydro_3"/>
    <property type="match status" value="1"/>
</dbReference>